<dbReference type="SUPFAM" id="SSF52540">
    <property type="entry name" value="P-loop containing nucleoside triphosphate hydrolases"/>
    <property type="match status" value="1"/>
</dbReference>
<dbReference type="Gene3D" id="3.40.50.300">
    <property type="entry name" value="P-loop containing nucleotide triphosphate hydrolases"/>
    <property type="match status" value="1"/>
</dbReference>
<dbReference type="InterPro" id="IPR027417">
    <property type="entry name" value="P-loop_NTPase"/>
</dbReference>
<proteinExistence type="predicted"/>
<dbReference type="Pfam" id="PF09511">
    <property type="entry name" value="RNA_lig_T4_1"/>
    <property type="match status" value="1"/>
</dbReference>
<dbReference type="Proteomes" id="UP000254055">
    <property type="component" value="Unassembled WGS sequence"/>
</dbReference>
<dbReference type="Pfam" id="PF13671">
    <property type="entry name" value="AAA_33"/>
    <property type="match status" value="1"/>
</dbReference>
<accession>A0A378WFN4</accession>
<evidence type="ECO:0000313" key="2">
    <source>
        <dbReference type="EMBL" id="SUA36129.1"/>
    </source>
</evidence>
<dbReference type="AlphaFoldDB" id="A0A378WFN4"/>
<feature type="domain" description="T4 RNA ligase 1-like N-terminal" evidence="1">
    <location>
        <begin position="240"/>
        <end position="449"/>
    </location>
</feature>
<evidence type="ECO:0000313" key="3">
    <source>
        <dbReference type="Proteomes" id="UP000254055"/>
    </source>
</evidence>
<keyword evidence="2" id="KW-0436">Ligase</keyword>
<gene>
    <name evidence="2" type="ORF">NCTC12229_00541</name>
</gene>
<dbReference type="EMBL" id="UGRS01000001">
    <property type="protein sequence ID" value="SUA36129.1"/>
    <property type="molecule type" value="Genomic_DNA"/>
</dbReference>
<reference evidence="2 3" key="1">
    <citation type="submission" date="2018-06" db="EMBL/GenBank/DDBJ databases">
        <authorList>
            <consortium name="Pathogen Informatics"/>
            <person name="Doyle S."/>
        </authorList>
    </citation>
    <scope>NUCLEOTIDE SEQUENCE [LARGE SCALE GENOMIC DNA]</scope>
    <source>
        <strain evidence="2 3">NCTC12229</strain>
    </source>
</reference>
<dbReference type="GO" id="GO:0016874">
    <property type="term" value="F:ligase activity"/>
    <property type="evidence" value="ECO:0007669"/>
    <property type="project" value="UniProtKB-KW"/>
</dbReference>
<dbReference type="InterPro" id="IPR019039">
    <property type="entry name" value="T4-Rnl1-like_N"/>
</dbReference>
<organism evidence="2 3">
    <name type="scientific">Neisseria zoodegmatis</name>
    <dbReference type="NCBI Taxonomy" id="326523"/>
    <lineage>
        <taxon>Bacteria</taxon>
        <taxon>Pseudomonadati</taxon>
        <taxon>Pseudomonadota</taxon>
        <taxon>Betaproteobacteria</taxon>
        <taxon>Neisseriales</taxon>
        <taxon>Neisseriaceae</taxon>
        <taxon>Neisseria</taxon>
    </lineage>
</organism>
<protein>
    <submittedName>
        <fullName evidence="2">RNA ligase</fullName>
    </submittedName>
</protein>
<evidence type="ECO:0000259" key="1">
    <source>
        <dbReference type="Pfam" id="PF09511"/>
    </source>
</evidence>
<sequence>MQYLQQFQYLIMQKFILIRGHQGSGKSTFADKKMAEFRQEYPDAQIFHIENDREMTDSDGIYRFSSEALAKAQAKGLAVMKSAFKTGQSNLQADILVVNSNTNQKSSACIQLLQLARKHGFETEIYRMHNFYRNVHDVKESDVLAAYVRLNNNRLRDEIHVEAVQPMSEAVKANIGKLESFGKQRPVFDEDRQTFVTEEYLMFGRSNFTVKQAKLYPELRVFKYARKVFYENRFDDALLEMRGLVMDEYNHIIVRPFKKVFNYSERIGKNSRYPIDISDGHLVDAVVKVNGFLGCCTYVELSQQHPSFGTGFDRNVIYSTTGSLDSDFAKMTREHCAQYEKLFKQYPNHTFLFEITDENDVHIINEHFGEILIGMIDVRTGRQFSEHELNAVAERFNAENDVQIKRPEMLEKLTFGRLKEILKTVEHEGFMVFDAETQELLFKLKSPYYLVSKFFGRSNEGNIGRKLDKRHVDEEYYPLIDHIREHQAVFNRLGELDKIAFIQEFIRNSI</sequence>
<name>A0A378WFN4_9NEIS</name>